<dbReference type="EMBL" id="HBUE01188804">
    <property type="protein sequence ID" value="CAG6523998.1"/>
    <property type="molecule type" value="Transcribed_RNA"/>
</dbReference>
<dbReference type="EMBL" id="HBUE01294602">
    <property type="protein sequence ID" value="CAG6575673.1"/>
    <property type="molecule type" value="Transcribed_RNA"/>
</dbReference>
<sequence>MHSCTSEKGTDLILKSDWNKEICLDQFSWPSKLTDKLGRVTKIYHGQIGWKNNRQSIAARSYQQSRKFNFHCVEKATKNRNIVLLRKWPASILVGALMTWTACGK</sequence>
<name>A0A8D8JRT2_CULPI</name>
<proteinExistence type="predicted"/>
<evidence type="ECO:0000313" key="1">
    <source>
        <dbReference type="EMBL" id="CAG6575673.1"/>
    </source>
</evidence>
<protein>
    <submittedName>
        <fullName evidence="1">(northern house mosquito) hypothetical protein</fullName>
    </submittedName>
</protein>
<dbReference type="AlphaFoldDB" id="A0A8D8JRT2"/>
<reference evidence="1" key="1">
    <citation type="submission" date="2021-05" db="EMBL/GenBank/DDBJ databases">
        <authorList>
            <person name="Alioto T."/>
            <person name="Alioto T."/>
            <person name="Gomez Garrido J."/>
        </authorList>
    </citation>
    <scope>NUCLEOTIDE SEQUENCE</scope>
</reference>
<accession>A0A8D8JRT2</accession>
<organism evidence="1">
    <name type="scientific">Culex pipiens</name>
    <name type="common">House mosquito</name>
    <dbReference type="NCBI Taxonomy" id="7175"/>
    <lineage>
        <taxon>Eukaryota</taxon>
        <taxon>Metazoa</taxon>
        <taxon>Ecdysozoa</taxon>
        <taxon>Arthropoda</taxon>
        <taxon>Hexapoda</taxon>
        <taxon>Insecta</taxon>
        <taxon>Pterygota</taxon>
        <taxon>Neoptera</taxon>
        <taxon>Endopterygota</taxon>
        <taxon>Diptera</taxon>
        <taxon>Nematocera</taxon>
        <taxon>Culicoidea</taxon>
        <taxon>Culicidae</taxon>
        <taxon>Culicinae</taxon>
        <taxon>Culicini</taxon>
        <taxon>Culex</taxon>
        <taxon>Culex</taxon>
    </lineage>
</organism>